<dbReference type="Proteomes" id="UP000245207">
    <property type="component" value="Unassembled WGS sequence"/>
</dbReference>
<keyword evidence="3" id="KW-0722">Serine protease inhibitor</keyword>
<organism evidence="4 5">
    <name type="scientific">Artemisia annua</name>
    <name type="common">Sweet wormwood</name>
    <dbReference type="NCBI Taxonomy" id="35608"/>
    <lineage>
        <taxon>Eukaryota</taxon>
        <taxon>Viridiplantae</taxon>
        <taxon>Streptophyta</taxon>
        <taxon>Embryophyta</taxon>
        <taxon>Tracheophyta</taxon>
        <taxon>Spermatophyta</taxon>
        <taxon>Magnoliopsida</taxon>
        <taxon>eudicotyledons</taxon>
        <taxon>Gunneridae</taxon>
        <taxon>Pentapetalae</taxon>
        <taxon>asterids</taxon>
        <taxon>campanulids</taxon>
        <taxon>Asterales</taxon>
        <taxon>Asteraceae</taxon>
        <taxon>Asteroideae</taxon>
        <taxon>Anthemideae</taxon>
        <taxon>Artemisiinae</taxon>
        <taxon>Artemisia</taxon>
    </lineage>
</organism>
<dbReference type="GO" id="GO:0009611">
    <property type="term" value="P:response to wounding"/>
    <property type="evidence" value="ECO:0007669"/>
    <property type="project" value="InterPro"/>
</dbReference>
<sequence>MLHCNNGKSSWPELVGATGEGAAARIERENPHVNAIVLLDGSPTTKDFRCNRVWVWVNSHGVVIRPPEIG</sequence>
<reference evidence="4 5" key="1">
    <citation type="journal article" date="2018" name="Mol. Plant">
        <title>The genome of Artemisia annua provides insight into the evolution of Asteraceae family and artemisinin biosynthesis.</title>
        <authorList>
            <person name="Shen Q."/>
            <person name="Zhang L."/>
            <person name="Liao Z."/>
            <person name="Wang S."/>
            <person name="Yan T."/>
            <person name="Shi P."/>
            <person name="Liu M."/>
            <person name="Fu X."/>
            <person name="Pan Q."/>
            <person name="Wang Y."/>
            <person name="Lv Z."/>
            <person name="Lu X."/>
            <person name="Zhang F."/>
            <person name="Jiang W."/>
            <person name="Ma Y."/>
            <person name="Chen M."/>
            <person name="Hao X."/>
            <person name="Li L."/>
            <person name="Tang Y."/>
            <person name="Lv G."/>
            <person name="Zhou Y."/>
            <person name="Sun X."/>
            <person name="Brodelius P.E."/>
            <person name="Rose J.K.C."/>
            <person name="Tang K."/>
        </authorList>
    </citation>
    <scope>NUCLEOTIDE SEQUENCE [LARGE SCALE GENOMIC DNA]</scope>
    <source>
        <strain evidence="5">cv. Huhao1</strain>
        <tissue evidence="4">Leaf</tissue>
    </source>
</reference>
<dbReference type="PANTHER" id="PTHR33091">
    <property type="entry name" value="PROTEIN, PUTATIVE, EXPRESSED-RELATED"/>
    <property type="match status" value="1"/>
</dbReference>
<protein>
    <submittedName>
        <fullName evidence="4">Proteinase inhibitor I13</fullName>
    </submittedName>
</protein>
<dbReference type="STRING" id="35608.A0A2U1LYV7"/>
<accession>A0A2U1LYV7</accession>
<comment type="caution">
    <text evidence="4">The sequence shown here is derived from an EMBL/GenBank/DDBJ whole genome shotgun (WGS) entry which is preliminary data.</text>
</comment>
<evidence type="ECO:0000256" key="2">
    <source>
        <dbReference type="ARBA" id="ARBA00022690"/>
    </source>
</evidence>
<keyword evidence="2" id="KW-0646">Protease inhibitor</keyword>
<dbReference type="OrthoDB" id="10013825at2759"/>
<evidence type="ECO:0000256" key="1">
    <source>
        <dbReference type="ARBA" id="ARBA00008210"/>
    </source>
</evidence>
<comment type="similarity">
    <text evidence="1">Belongs to the protease inhibitor I13 (potato type I serine protease inhibitor) family.</text>
</comment>
<dbReference type="Pfam" id="PF00280">
    <property type="entry name" value="potato_inhibit"/>
    <property type="match status" value="1"/>
</dbReference>
<dbReference type="EMBL" id="PKPP01007163">
    <property type="protein sequence ID" value="PWA54177.1"/>
    <property type="molecule type" value="Genomic_DNA"/>
</dbReference>
<dbReference type="PRINTS" id="PR00292">
    <property type="entry name" value="POTATOINHBTR"/>
</dbReference>
<name>A0A2U1LYV7_ARTAN</name>
<dbReference type="AlphaFoldDB" id="A0A2U1LYV7"/>
<gene>
    <name evidence="4" type="ORF">CTI12_AA437340</name>
</gene>
<dbReference type="SUPFAM" id="SSF54654">
    <property type="entry name" value="CI-2 family of serine protease inhibitors"/>
    <property type="match status" value="1"/>
</dbReference>
<dbReference type="PANTHER" id="PTHR33091:SF83">
    <property type="entry name" value="SERINE PROTEASE INHIBITOR, POTATO INHIBITOR I-TYPE FAMILY PROTEIN-RELATED"/>
    <property type="match status" value="1"/>
</dbReference>
<keyword evidence="5" id="KW-1185">Reference proteome</keyword>
<evidence type="ECO:0000313" key="4">
    <source>
        <dbReference type="EMBL" id="PWA54177.1"/>
    </source>
</evidence>
<dbReference type="GO" id="GO:0004867">
    <property type="term" value="F:serine-type endopeptidase inhibitor activity"/>
    <property type="evidence" value="ECO:0007669"/>
    <property type="project" value="UniProtKB-KW"/>
</dbReference>
<evidence type="ECO:0000256" key="3">
    <source>
        <dbReference type="ARBA" id="ARBA00022900"/>
    </source>
</evidence>
<dbReference type="InterPro" id="IPR036354">
    <property type="entry name" value="Prot_inh_pot1_sf"/>
</dbReference>
<dbReference type="Gene3D" id="3.30.10.10">
    <property type="entry name" value="Trypsin Inhibitor V, subunit A"/>
    <property type="match status" value="1"/>
</dbReference>
<dbReference type="PROSITE" id="PS00285">
    <property type="entry name" value="POTATO_INHIBITOR"/>
    <property type="match status" value="1"/>
</dbReference>
<dbReference type="InterPro" id="IPR000864">
    <property type="entry name" value="Prot_inh_pot1"/>
</dbReference>
<evidence type="ECO:0000313" key="5">
    <source>
        <dbReference type="Proteomes" id="UP000245207"/>
    </source>
</evidence>
<proteinExistence type="inferred from homology"/>